<evidence type="ECO:0000256" key="1">
    <source>
        <dbReference type="ARBA" id="ARBA00008601"/>
    </source>
</evidence>
<comment type="similarity">
    <text evidence="1">Belongs to the protein-tyrosine phosphatase family. Non-receptor class dual specificity subfamily.</text>
</comment>
<comment type="catalytic activity">
    <reaction evidence="5">
        <text>O-phospho-L-threonyl-[protein] + H2O = L-threonyl-[protein] + phosphate</text>
        <dbReference type="Rhea" id="RHEA:47004"/>
        <dbReference type="Rhea" id="RHEA-COMP:11060"/>
        <dbReference type="Rhea" id="RHEA-COMP:11605"/>
        <dbReference type="ChEBI" id="CHEBI:15377"/>
        <dbReference type="ChEBI" id="CHEBI:30013"/>
        <dbReference type="ChEBI" id="CHEBI:43474"/>
        <dbReference type="ChEBI" id="CHEBI:61977"/>
        <dbReference type="EC" id="3.1.3.16"/>
    </reaction>
</comment>
<dbReference type="AlphaFoldDB" id="A0AAW0DXA2"/>
<evidence type="ECO:0000259" key="7">
    <source>
        <dbReference type="PROSITE" id="PS50056"/>
    </source>
</evidence>
<evidence type="ECO:0000313" key="8">
    <source>
        <dbReference type="EMBL" id="KAK7056286.1"/>
    </source>
</evidence>
<dbReference type="GO" id="GO:0007165">
    <property type="term" value="P:signal transduction"/>
    <property type="evidence" value="ECO:0007669"/>
    <property type="project" value="TreeGrafter"/>
</dbReference>
<comment type="caution">
    <text evidence="8">The sequence shown here is derived from an EMBL/GenBank/DDBJ whole genome shotgun (WGS) entry which is preliminary data.</text>
</comment>
<dbReference type="GO" id="GO:0004725">
    <property type="term" value="F:protein tyrosine phosphatase activity"/>
    <property type="evidence" value="ECO:0007669"/>
    <property type="project" value="TreeGrafter"/>
</dbReference>
<comment type="catalytic activity">
    <reaction evidence="4">
        <text>O-phospho-L-seryl-[protein] + H2O = L-seryl-[protein] + phosphate</text>
        <dbReference type="Rhea" id="RHEA:20629"/>
        <dbReference type="Rhea" id="RHEA-COMP:9863"/>
        <dbReference type="Rhea" id="RHEA-COMP:11604"/>
        <dbReference type="ChEBI" id="CHEBI:15377"/>
        <dbReference type="ChEBI" id="CHEBI:29999"/>
        <dbReference type="ChEBI" id="CHEBI:43474"/>
        <dbReference type="ChEBI" id="CHEBI:83421"/>
        <dbReference type="EC" id="3.1.3.16"/>
    </reaction>
</comment>
<dbReference type="InterPro" id="IPR000387">
    <property type="entry name" value="Tyr_Pase_dom"/>
</dbReference>
<keyword evidence="3" id="KW-0904">Protein phosphatase</keyword>
<dbReference type="PANTHER" id="PTHR45948">
    <property type="entry name" value="DUAL SPECIFICITY PROTEIN PHOSPHATASE DDB_G0269404-RELATED"/>
    <property type="match status" value="1"/>
</dbReference>
<dbReference type="PANTHER" id="PTHR45948:SF2">
    <property type="entry name" value="DUAL SPECIFICITY PROTEIN PHOSPHATASE"/>
    <property type="match status" value="1"/>
</dbReference>
<protein>
    <recommendedName>
        <fullName evidence="10">Protein-tyrosine-phosphatase</fullName>
    </recommendedName>
</protein>
<dbReference type="GO" id="GO:0004722">
    <property type="term" value="F:protein serine/threonine phosphatase activity"/>
    <property type="evidence" value="ECO:0007669"/>
    <property type="project" value="UniProtKB-EC"/>
</dbReference>
<evidence type="ECO:0000256" key="3">
    <source>
        <dbReference type="ARBA" id="ARBA00022912"/>
    </source>
</evidence>
<dbReference type="InterPro" id="IPR029021">
    <property type="entry name" value="Prot-tyrosine_phosphatase-like"/>
</dbReference>
<dbReference type="Gene3D" id="3.90.190.10">
    <property type="entry name" value="Protein tyrosine phosphatase superfamily"/>
    <property type="match status" value="1"/>
</dbReference>
<dbReference type="Proteomes" id="UP001383192">
    <property type="component" value="Unassembled WGS sequence"/>
</dbReference>
<sequence length="210" mass="23424">MLGQSQTLNTNPWATARSLTMRSFNPASDAAAGPYGRTASVILPQLYLSDYFTARDAAELSRLGITHVVSVLDFDVEIPEFIAASRRMHIRIGDRADVDILAHLEHTTDFIKKAIEENADNKVLVHCFQGISRSATVVCAYLVATAGLRAIDSIAFVKSKRRVVSPNVGFRQQLEMYATYSQLLPPEKQKVKGQGMVERIRRMQRDVENN</sequence>
<name>A0AAW0DXA2_9AGAR</name>
<dbReference type="PROSITE" id="PS00383">
    <property type="entry name" value="TYR_PHOSPHATASE_1"/>
    <property type="match status" value="1"/>
</dbReference>
<dbReference type="GO" id="GO:0005829">
    <property type="term" value="C:cytosol"/>
    <property type="evidence" value="ECO:0007669"/>
    <property type="project" value="TreeGrafter"/>
</dbReference>
<evidence type="ECO:0000259" key="6">
    <source>
        <dbReference type="PROSITE" id="PS50054"/>
    </source>
</evidence>
<organism evidence="8 9">
    <name type="scientific">Paramarasmius palmivorus</name>
    <dbReference type="NCBI Taxonomy" id="297713"/>
    <lineage>
        <taxon>Eukaryota</taxon>
        <taxon>Fungi</taxon>
        <taxon>Dikarya</taxon>
        <taxon>Basidiomycota</taxon>
        <taxon>Agaricomycotina</taxon>
        <taxon>Agaricomycetes</taxon>
        <taxon>Agaricomycetidae</taxon>
        <taxon>Agaricales</taxon>
        <taxon>Marasmiineae</taxon>
        <taxon>Marasmiaceae</taxon>
        <taxon>Paramarasmius</taxon>
    </lineage>
</organism>
<evidence type="ECO:0000256" key="2">
    <source>
        <dbReference type="ARBA" id="ARBA00022801"/>
    </source>
</evidence>
<dbReference type="InterPro" id="IPR016130">
    <property type="entry name" value="Tyr_Pase_AS"/>
</dbReference>
<proteinExistence type="inferred from homology"/>
<evidence type="ECO:0000313" key="9">
    <source>
        <dbReference type="Proteomes" id="UP001383192"/>
    </source>
</evidence>
<dbReference type="CDD" id="cd14498">
    <property type="entry name" value="DSP"/>
    <property type="match status" value="1"/>
</dbReference>
<dbReference type="SUPFAM" id="SSF52799">
    <property type="entry name" value="(Phosphotyrosine protein) phosphatases II"/>
    <property type="match status" value="1"/>
</dbReference>
<dbReference type="EMBL" id="JAYKXP010000007">
    <property type="protein sequence ID" value="KAK7056286.1"/>
    <property type="molecule type" value="Genomic_DNA"/>
</dbReference>
<dbReference type="InterPro" id="IPR020422">
    <property type="entry name" value="TYR_PHOSPHATASE_DUAL_dom"/>
</dbReference>
<feature type="domain" description="Tyrosine-protein phosphatase" evidence="6">
    <location>
        <begin position="38"/>
        <end position="183"/>
    </location>
</feature>
<keyword evidence="9" id="KW-1185">Reference proteome</keyword>
<dbReference type="SMART" id="SM00195">
    <property type="entry name" value="DSPc"/>
    <property type="match status" value="1"/>
</dbReference>
<gene>
    <name evidence="8" type="ORF">VNI00_002839</name>
</gene>
<reference evidence="8 9" key="1">
    <citation type="submission" date="2024-01" db="EMBL/GenBank/DDBJ databases">
        <title>A draft genome for a cacao thread blight-causing isolate of Paramarasmius palmivorus.</title>
        <authorList>
            <person name="Baruah I.K."/>
            <person name="Bukari Y."/>
            <person name="Amoako-Attah I."/>
            <person name="Meinhardt L.W."/>
            <person name="Bailey B.A."/>
            <person name="Cohen S.P."/>
        </authorList>
    </citation>
    <scope>NUCLEOTIDE SEQUENCE [LARGE SCALE GENOMIC DNA]</scope>
    <source>
        <strain evidence="8 9">GH-12</strain>
    </source>
</reference>
<dbReference type="PRINTS" id="PR01908">
    <property type="entry name" value="ADSPHPHTASE"/>
</dbReference>
<evidence type="ECO:0008006" key="10">
    <source>
        <dbReference type="Google" id="ProtNLM"/>
    </source>
</evidence>
<dbReference type="Pfam" id="PF00782">
    <property type="entry name" value="DSPc"/>
    <property type="match status" value="1"/>
</dbReference>
<evidence type="ECO:0000256" key="4">
    <source>
        <dbReference type="ARBA" id="ARBA00047761"/>
    </source>
</evidence>
<dbReference type="PROSITE" id="PS50054">
    <property type="entry name" value="TYR_PHOSPHATASE_DUAL"/>
    <property type="match status" value="1"/>
</dbReference>
<accession>A0AAW0DXA2</accession>
<keyword evidence="2" id="KW-0378">Hydrolase</keyword>
<feature type="domain" description="Tyrosine specific protein phosphatases" evidence="7">
    <location>
        <begin position="108"/>
        <end position="161"/>
    </location>
</feature>
<dbReference type="PROSITE" id="PS50056">
    <property type="entry name" value="TYR_PHOSPHATASE_2"/>
    <property type="match status" value="1"/>
</dbReference>
<dbReference type="InterPro" id="IPR000340">
    <property type="entry name" value="Dual-sp_phosphatase_cat-dom"/>
</dbReference>
<evidence type="ECO:0000256" key="5">
    <source>
        <dbReference type="ARBA" id="ARBA00048336"/>
    </source>
</evidence>